<dbReference type="InterPro" id="IPR006638">
    <property type="entry name" value="Elp3/MiaA/NifB-like_rSAM"/>
</dbReference>
<dbReference type="Gene3D" id="3.20.20.70">
    <property type="entry name" value="Aldolase class I"/>
    <property type="match status" value="1"/>
</dbReference>
<dbReference type="EMBL" id="UOGJ01000080">
    <property type="protein sequence ID" value="VAX36105.1"/>
    <property type="molecule type" value="Genomic_DNA"/>
</dbReference>
<dbReference type="GO" id="GO:0051536">
    <property type="term" value="F:iron-sulfur cluster binding"/>
    <property type="evidence" value="ECO:0007669"/>
    <property type="project" value="UniProtKB-KW"/>
</dbReference>
<dbReference type="InterPro" id="IPR016776">
    <property type="entry name" value="ApeP-like_dehydratase"/>
</dbReference>
<evidence type="ECO:0000313" key="6">
    <source>
        <dbReference type="EMBL" id="VAX36105.1"/>
    </source>
</evidence>
<dbReference type="InterPro" id="IPR050377">
    <property type="entry name" value="Radical_SAM_PqqE_MftC-like"/>
</dbReference>
<dbReference type="InterPro" id="IPR058240">
    <property type="entry name" value="rSAM_sf"/>
</dbReference>
<reference evidence="6" key="1">
    <citation type="submission" date="2018-06" db="EMBL/GenBank/DDBJ databases">
        <authorList>
            <person name="Zhirakovskaya E."/>
        </authorList>
    </citation>
    <scope>NUCLEOTIDE SEQUENCE</scope>
</reference>
<dbReference type="SFLD" id="SFLDG01386">
    <property type="entry name" value="main_SPASM_domain-containing"/>
    <property type="match status" value="1"/>
</dbReference>
<accession>A0A3B1DVP3</accession>
<evidence type="ECO:0000256" key="4">
    <source>
        <dbReference type="ARBA" id="ARBA00023014"/>
    </source>
</evidence>
<dbReference type="SMART" id="SM00729">
    <property type="entry name" value="Elp3"/>
    <property type="match status" value="1"/>
</dbReference>
<gene>
    <name evidence="6" type="ORF">MNBD_UNCLBAC01-997</name>
</gene>
<keyword evidence="4" id="KW-0411">Iron-sulfur</keyword>
<dbReference type="SFLD" id="SFLDS00029">
    <property type="entry name" value="Radical_SAM"/>
    <property type="match status" value="1"/>
</dbReference>
<organism evidence="6">
    <name type="scientific">hydrothermal vent metagenome</name>
    <dbReference type="NCBI Taxonomy" id="652676"/>
    <lineage>
        <taxon>unclassified sequences</taxon>
        <taxon>metagenomes</taxon>
        <taxon>ecological metagenomes</taxon>
    </lineage>
</organism>
<dbReference type="InterPro" id="IPR007197">
    <property type="entry name" value="rSAM"/>
</dbReference>
<evidence type="ECO:0000256" key="3">
    <source>
        <dbReference type="ARBA" id="ARBA00023004"/>
    </source>
</evidence>
<dbReference type="SUPFAM" id="SSF54637">
    <property type="entry name" value="Thioesterase/thiol ester dehydrase-isomerase"/>
    <property type="match status" value="1"/>
</dbReference>
<evidence type="ECO:0000256" key="1">
    <source>
        <dbReference type="ARBA" id="ARBA00022691"/>
    </source>
</evidence>
<dbReference type="GO" id="GO:0003824">
    <property type="term" value="F:catalytic activity"/>
    <property type="evidence" value="ECO:0007669"/>
    <property type="project" value="InterPro"/>
</dbReference>
<dbReference type="Pfam" id="PF22817">
    <property type="entry name" value="ApeP-like"/>
    <property type="match status" value="1"/>
</dbReference>
<sequence>MSCHQKIFNVDFSSDEINTAMDKGQILSIEIEFNSVCNFKCPYCYSPNHTRRENELTLEEIKDVILQAKNLGARKIIILGGEPLLYTHVLDAVKFIHELGMEIEMFTNGAQLTDDLAEKLFLYGVNIVLKMNSFKEETQDLLTGVKGSFQTIKRALDITKRAGYPSEDRYIAVSTIICKQNIEELPKMWVWLREQNIIPYFEMLTPQGSFNNNEWLAVDVKQLQDLFEEIADIDRKKYGYYWDPQPPLVGNKCFRHQYSSLITSVGDVLPCVGVTVSIGNIRNKSLKEILGTSEIIEDLKNYKQTIKGPCTGCTQFDGCYGCRGAAYQLTGDYLASDPLCWKNKDKQDEIVKLPISAESIIPQKSPMRVIDSLDIVSDRKAEASVVISKDMFFVREDGVLESAVYIEMIAQTIAAHNGFKKMGMDGFKPEGFLLGAKKVEIMGEARVGDKLNIVITKEARFGNFAIVEGVISKQGAVIARGETKIWHNTQEEQEKMVLA</sequence>
<dbReference type="AlphaFoldDB" id="A0A3B1DVP3"/>
<dbReference type="InterPro" id="IPR013785">
    <property type="entry name" value="Aldolase_TIM"/>
</dbReference>
<dbReference type="PROSITE" id="PS51918">
    <property type="entry name" value="RADICAL_SAM"/>
    <property type="match status" value="1"/>
</dbReference>
<feature type="domain" description="Radical SAM core" evidence="5">
    <location>
        <begin position="21"/>
        <end position="241"/>
    </location>
</feature>
<keyword evidence="2" id="KW-0479">Metal-binding</keyword>
<dbReference type="PANTHER" id="PTHR11228:SF34">
    <property type="entry name" value="TUNGSTEN-CONTAINING ALDEHYDE FERREDOXIN OXIDOREDUCTASE COFACTOR MODIFYING PROTEIN"/>
    <property type="match status" value="1"/>
</dbReference>
<evidence type="ECO:0000256" key="2">
    <source>
        <dbReference type="ARBA" id="ARBA00022723"/>
    </source>
</evidence>
<keyword evidence="1" id="KW-0949">S-adenosyl-L-methionine</keyword>
<dbReference type="CDD" id="cd01335">
    <property type="entry name" value="Radical_SAM"/>
    <property type="match status" value="1"/>
</dbReference>
<proteinExistence type="predicted"/>
<dbReference type="PANTHER" id="PTHR11228">
    <property type="entry name" value="RADICAL SAM DOMAIN PROTEIN"/>
    <property type="match status" value="1"/>
</dbReference>
<dbReference type="Pfam" id="PF04055">
    <property type="entry name" value="Radical_SAM"/>
    <property type="match status" value="1"/>
</dbReference>
<dbReference type="Gene3D" id="3.10.129.10">
    <property type="entry name" value="Hotdog Thioesterase"/>
    <property type="match status" value="1"/>
</dbReference>
<dbReference type="InterPro" id="IPR023885">
    <property type="entry name" value="4Fe4S-binding_SPASM_dom"/>
</dbReference>
<evidence type="ECO:0000259" key="5">
    <source>
        <dbReference type="PROSITE" id="PS51918"/>
    </source>
</evidence>
<dbReference type="Pfam" id="PF13186">
    <property type="entry name" value="SPASM"/>
    <property type="match status" value="1"/>
</dbReference>
<protein>
    <submittedName>
        <fullName evidence="6">Radical SAM domain heme biosynthesis protein</fullName>
    </submittedName>
</protein>
<dbReference type="InterPro" id="IPR029069">
    <property type="entry name" value="HotDog_dom_sf"/>
</dbReference>
<keyword evidence="3" id="KW-0408">Iron</keyword>
<name>A0A3B1DVP3_9ZZZZ</name>
<dbReference type="SUPFAM" id="SSF102114">
    <property type="entry name" value="Radical SAM enzymes"/>
    <property type="match status" value="1"/>
</dbReference>
<dbReference type="SFLD" id="SFLDG01067">
    <property type="entry name" value="SPASM/twitch_domain_containing"/>
    <property type="match status" value="1"/>
</dbReference>
<dbReference type="GO" id="GO:0046872">
    <property type="term" value="F:metal ion binding"/>
    <property type="evidence" value="ECO:0007669"/>
    <property type="project" value="UniProtKB-KW"/>
</dbReference>